<feature type="compositionally biased region" description="Basic residues" evidence="1">
    <location>
        <begin position="36"/>
        <end position="45"/>
    </location>
</feature>
<reference evidence="3" key="1">
    <citation type="submission" date="2016-02" db="EMBL/GenBank/DDBJ databases">
        <authorList>
            <person name="Rodrigo-Torres Lidia"/>
            <person name="Arahal R.David."/>
        </authorList>
    </citation>
    <scope>NUCLEOTIDE SEQUENCE [LARGE SCALE GENOMIC DNA]</scope>
    <source>
        <strain evidence="3">CECT 9029</strain>
    </source>
</reference>
<organism evidence="2 3">
    <name type="scientific">Grimontia celer</name>
    <dbReference type="NCBI Taxonomy" id="1796497"/>
    <lineage>
        <taxon>Bacteria</taxon>
        <taxon>Pseudomonadati</taxon>
        <taxon>Pseudomonadota</taxon>
        <taxon>Gammaproteobacteria</taxon>
        <taxon>Vibrionales</taxon>
        <taxon>Vibrionaceae</taxon>
        <taxon>Grimontia</taxon>
    </lineage>
</organism>
<feature type="compositionally biased region" description="Polar residues" evidence="1">
    <location>
        <begin position="25"/>
        <end position="35"/>
    </location>
</feature>
<keyword evidence="3" id="KW-1185">Reference proteome</keyword>
<protein>
    <submittedName>
        <fullName evidence="2">Uncharacterized protein</fullName>
    </submittedName>
</protein>
<dbReference type="EMBL" id="FIZX01000001">
    <property type="protein sequence ID" value="CZF77546.1"/>
    <property type="molecule type" value="Genomic_DNA"/>
</dbReference>
<dbReference type="STRING" id="1796497.GCE9029_00271"/>
<dbReference type="RefSeq" id="WP_062660701.1">
    <property type="nucleotide sequence ID" value="NZ_FIZX01000001.1"/>
</dbReference>
<gene>
    <name evidence="2" type="ORF">GCE9029_00271</name>
</gene>
<dbReference type="OrthoDB" id="5917747at2"/>
<evidence type="ECO:0000313" key="2">
    <source>
        <dbReference type="EMBL" id="CZF77546.1"/>
    </source>
</evidence>
<accession>A0A128EU98</accession>
<evidence type="ECO:0000313" key="3">
    <source>
        <dbReference type="Proteomes" id="UP000071641"/>
    </source>
</evidence>
<name>A0A128EU98_9GAMM</name>
<feature type="region of interest" description="Disordered" evidence="1">
    <location>
        <begin position="25"/>
        <end position="45"/>
    </location>
</feature>
<proteinExistence type="predicted"/>
<dbReference type="Proteomes" id="UP000071641">
    <property type="component" value="Unassembled WGS sequence"/>
</dbReference>
<dbReference type="AlphaFoldDB" id="A0A128EU98"/>
<evidence type="ECO:0000256" key="1">
    <source>
        <dbReference type="SAM" id="MobiDB-lite"/>
    </source>
</evidence>
<sequence>MKSIANHAVQAEGLSTLCDTAANIHPQNKPQSLSTHVRRKRASLKRTRSAETVLFELSLQMPE</sequence>